<keyword evidence="6" id="KW-1185">Reference proteome</keyword>
<dbReference type="Pfam" id="PF00496">
    <property type="entry name" value="SBP_bac_5"/>
    <property type="match status" value="1"/>
</dbReference>
<dbReference type="InterPro" id="IPR000914">
    <property type="entry name" value="SBP_5_dom"/>
</dbReference>
<dbReference type="PANTHER" id="PTHR30290">
    <property type="entry name" value="PERIPLASMIC BINDING COMPONENT OF ABC TRANSPORTER"/>
    <property type="match status" value="1"/>
</dbReference>
<comment type="caution">
    <text evidence="5">The sequence shown here is derived from an EMBL/GenBank/DDBJ whole genome shotgun (WGS) entry which is preliminary data.</text>
</comment>
<dbReference type="EMBL" id="NEVM01000005">
    <property type="protein sequence ID" value="OZI30314.1"/>
    <property type="molecule type" value="Genomic_DNA"/>
</dbReference>
<sequence>MNRRSFLLTPLALAVAQTLPVSAFAQPKPRNFRWVPQADLTLLDPIFTTAQITQNHAQLVFDTLYGLDEKFQPHPQMAEGHTVSDDKLVWTITLRDGLKFHDGSPVRAADVVASIKRWGDRDLMGRTLMKATKSIETIDDRTLRITLSEPFPLILHALGRQTTNMAAIMPERLARLPSNQAIKEMVGSGPFRFLADKWISGSKVVYERFEGYVPRKDTMAPSFGAGPKIAHIPGVEWNIIPDSATAIAALQAGEIDGVERVNNDFLGMLKEMPDVQLVKIGLPGINILRFNHLYPPFNNVEIRRAILSVVNQTEYMTAANGSSFPEYWNDHCGVFVPGCPMDSKAGMEKLTGKRDIAAAKAAIGKAGYNNERVVLLDPVDFPSHHASALVTADLFKKLGLNVDVQSVDWGTAVQRRNSQASPEEGGWSVAFTGLSGMNNLDPAGHLALRGNGKNAWFGWPQSARLEELRDQWFKAPDLETQKKICAEIQEQVFIDVPYIPLGATYQVSALRSQWKDFEPLMPLFYTLRHA</sequence>
<accession>A0A261RYZ2</accession>
<dbReference type="PANTHER" id="PTHR30290:SF38">
    <property type="entry name" value="D,D-DIPEPTIDE-BINDING PERIPLASMIC PROTEIN DDPA-RELATED"/>
    <property type="match status" value="1"/>
</dbReference>
<proteinExistence type="inferred from homology"/>
<protein>
    <submittedName>
        <fullName evidence="5">Peptide ABC transporter substrate-binding protein</fullName>
    </submittedName>
</protein>
<comment type="similarity">
    <text evidence="1">Belongs to the bacterial solute-binding protein 5 family.</text>
</comment>
<evidence type="ECO:0000259" key="4">
    <source>
        <dbReference type="Pfam" id="PF00496"/>
    </source>
</evidence>
<dbReference type="InterPro" id="IPR030678">
    <property type="entry name" value="Peptide/Ni-bd"/>
</dbReference>
<dbReference type="SUPFAM" id="SSF53850">
    <property type="entry name" value="Periplasmic binding protein-like II"/>
    <property type="match status" value="1"/>
</dbReference>
<dbReference type="CDD" id="cd08502">
    <property type="entry name" value="PBP2_NikA_DppA_OppA_like_16"/>
    <property type="match status" value="1"/>
</dbReference>
<evidence type="ECO:0000256" key="1">
    <source>
        <dbReference type="ARBA" id="ARBA00005695"/>
    </source>
</evidence>
<feature type="chain" id="PRO_5013079749" evidence="3">
    <location>
        <begin position="26"/>
        <end position="530"/>
    </location>
</feature>
<dbReference type="PROSITE" id="PS01040">
    <property type="entry name" value="SBP_BACTERIAL_5"/>
    <property type="match status" value="1"/>
</dbReference>
<dbReference type="GO" id="GO:1904680">
    <property type="term" value="F:peptide transmembrane transporter activity"/>
    <property type="evidence" value="ECO:0007669"/>
    <property type="project" value="TreeGrafter"/>
</dbReference>
<dbReference type="InterPro" id="IPR039424">
    <property type="entry name" value="SBP_5"/>
</dbReference>
<organism evidence="5 6">
    <name type="scientific">Bordetella genomosp. 10</name>
    <dbReference type="NCBI Taxonomy" id="1416804"/>
    <lineage>
        <taxon>Bacteria</taxon>
        <taxon>Pseudomonadati</taxon>
        <taxon>Pseudomonadota</taxon>
        <taxon>Betaproteobacteria</taxon>
        <taxon>Burkholderiales</taxon>
        <taxon>Alcaligenaceae</taxon>
        <taxon>Bordetella</taxon>
    </lineage>
</organism>
<dbReference type="GO" id="GO:0015833">
    <property type="term" value="P:peptide transport"/>
    <property type="evidence" value="ECO:0007669"/>
    <property type="project" value="TreeGrafter"/>
</dbReference>
<dbReference type="GO" id="GO:0030288">
    <property type="term" value="C:outer membrane-bounded periplasmic space"/>
    <property type="evidence" value="ECO:0007669"/>
    <property type="project" value="UniProtKB-ARBA"/>
</dbReference>
<feature type="signal peptide" evidence="3">
    <location>
        <begin position="1"/>
        <end position="25"/>
    </location>
</feature>
<dbReference type="AlphaFoldDB" id="A0A261RYZ2"/>
<evidence type="ECO:0000256" key="3">
    <source>
        <dbReference type="SAM" id="SignalP"/>
    </source>
</evidence>
<evidence type="ECO:0000313" key="6">
    <source>
        <dbReference type="Proteomes" id="UP000216020"/>
    </source>
</evidence>
<dbReference type="RefSeq" id="WP_094854743.1">
    <property type="nucleotide sequence ID" value="NZ_NEVM01000005.1"/>
</dbReference>
<evidence type="ECO:0000256" key="2">
    <source>
        <dbReference type="ARBA" id="ARBA00022729"/>
    </source>
</evidence>
<dbReference type="Gene3D" id="3.10.105.10">
    <property type="entry name" value="Dipeptide-binding Protein, Domain 3"/>
    <property type="match status" value="1"/>
</dbReference>
<dbReference type="Gene3D" id="3.90.76.10">
    <property type="entry name" value="Dipeptide-binding Protein, Domain 1"/>
    <property type="match status" value="1"/>
</dbReference>
<dbReference type="Gene3D" id="3.40.190.10">
    <property type="entry name" value="Periplasmic binding protein-like II"/>
    <property type="match status" value="1"/>
</dbReference>
<dbReference type="PIRSF" id="PIRSF002741">
    <property type="entry name" value="MppA"/>
    <property type="match status" value="1"/>
</dbReference>
<dbReference type="InterPro" id="IPR023765">
    <property type="entry name" value="SBP_5_CS"/>
</dbReference>
<reference evidence="6" key="1">
    <citation type="submission" date="2017-05" db="EMBL/GenBank/DDBJ databases">
        <title>Complete and WGS of Bordetella genogroups.</title>
        <authorList>
            <person name="Spilker T."/>
            <person name="Lipuma J."/>
        </authorList>
    </citation>
    <scope>NUCLEOTIDE SEQUENCE [LARGE SCALE GENOMIC DNA]</scope>
    <source>
        <strain evidence="6">AU16122</strain>
    </source>
</reference>
<dbReference type="Proteomes" id="UP000216020">
    <property type="component" value="Unassembled WGS sequence"/>
</dbReference>
<gene>
    <name evidence="5" type="ORF">CAL29_19905</name>
</gene>
<evidence type="ECO:0000313" key="5">
    <source>
        <dbReference type="EMBL" id="OZI30314.1"/>
    </source>
</evidence>
<feature type="domain" description="Solute-binding protein family 5" evidence="4">
    <location>
        <begin position="72"/>
        <end position="443"/>
    </location>
</feature>
<name>A0A261RYZ2_9BORD</name>
<dbReference type="GO" id="GO:0043190">
    <property type="term" value="C:ATP-binding cassette (ABC) transporter complex"/>
    <property type="evidence" value="ECO:0007669"/>
    <property type="project" value="InterPro"/>
</dbReference>
<dbReference type="OrthoDB" id="9801799at2"/>
<keyword evidence="2 3" id="KW-0732">Signal</keyword>